<dbReference type="RefSeq" id="WP_200760036.1">
    <property type="nucleotide sequence ID" value="NZ_AP023366.1"/>
</dbReference>
<feature type="domain" description="PAS" evidence="1">
    <location>
        <begin position="16"/>
        <end position="61"/>
    </location>
</feature>
<proteinExistence type="predicted"/>
<dbReference type="EMBL" id="AP023366">
    <property type="protein sequence ID" value="BCJ85985.1"/>
    <property type="molecule type" value="Genomic_DNA"/>
</dbReference>
<reference evidence="2 3" key="1">
    <citation type="submission" date="2020-08" db="EMBL/GenBank/DDBJ databases">
        <title>Complete Genome Sequence of Effusibacillus dendaii Strain skT53, Isolated from Farmland soil.</title>
        <authorList>
            <person name="Konishi T."/>
            <person name="Kawasaki H."/>
        </authorList>
    </citation>
    <scope>NUCLEOTIDE SEQUENCE [LARGE SCALE GENOMIC DNA]</scope>
    <source>
        <strain evidence="3">skT53</strain>
    </source>
</reference>
<dbReference type="PROSITE" id="PS50112">
    <property type="entry name" value="PAS"/>
    <property type="match status" value="1"/>
</dbReference>
<dbReference type="Proteomes" id="UP000593802">
    <property type="component" value="Chromosome"/>
</dbReference>
<dbReference type="Pfam" id="PF00989">
    <property type="entry name" value="PAS"/>
    <property type="match status" value="1"/>
</dbReference>
<dbReference type="InterPro" id="IPR035965">
    <property type="entry name" value="PAS-like_dom_sf"/>
</dbReference>
<dbReference type="CDD" id="cd00130">
    <property type="entry name" value="PAS"/>
    <property type="match status" value="1"/>
</dbReference>
<dbReference type="Gene3D" id="3.30.450.20">
    <property type="entry name" value="PAS domain"/>
    <property type="match status" value="1"/>
</dbReference>
<dbReference type="NCBIfam" id="TIGR00229">
    <property type="entry name" value="sensory_box"/>
    <property type="match status" value="1"/>
</dbReference>
<dbReference type="KEGG" id="eff:skT53_09700"/>
<evidence type="ECO:0000259" key="1">
    <source>
        <dbReference type="PROSITE" id="PS50112"/>
    </source>
</evidence>
<dbReference type="SUPFAM" id="SSF55785">
    <property type="entry name" value="PYP-like sensor domain (PAS domain)"/>
    <property type="match status" value="1"/>
</dbReference>
<evidence type="ECO:0000313" key="3">
    <source>
        <dbReference type="Proteomes" id="UP000593802"/>
    </source>
</evidence>
<keyword evidence="3" id="KW-1185">Reference proteome</keyword>
<dbReference type="SMART" id="SM00091">
    <property type="entry name" value="PAS"/>
    <property type="match status" value="1"/>
</dbReference>
<sequence>MEVRSDNIPINLSAEELQLASQVYETTLQGIIILDAAGNIQHVNPAFTAITGYRAEEVVGQKPGFLNCGRQGTRFYANLWAAIRDTESGRGKFGIAARTARFIRNG</sequence>
<evidence type="ECO:0000313" key="2">
    <source>
        <dbReference type="EMBL" id="BCJ85985.1"/>
    </source>
</evidence>
<dbReference type="InterPro" id="IPR000014">
    <property type="entry name" value="PAS"/>
</dbReference>
<dbReference type="GO" id="GO:0006355">
    <property type="term" value="P:regulation of DNA-templated transcription"/>
    <property type="evidence" value="ECO:0007669"/>
    <property type="project" value="InterPro"/>
</dbReference>
<dbReference type="AlphaFoldDB" id="A0A7I8D7E5"/>
<gene>
    <name evidence="2" type="ORF">skT53_09700</name>
</gene>
<protein>
    <recommendedName>
        <fullName evidence="1">PAS domain-containing protein</fullName>
    </recommendedName>
</protein>
<organism evidence="2 3">
    <name type="scientific">Effusibacillus dendaii</name>
    <dbReference type="NCBI Taxonomy" id="2743772"/>
    <lineage>
        <taxon>Bacteria</taxon>
        <taxon>Bacillati</taxon>
        <taxon>Bacillota</taxon>
        <taxon>Bacilli</taxon>
        <taxon>Bacillales</taxon>
        <taxon>Alicyclobacillaceae</taxon>
        <taxon>Effusibacillus</taxon>
    </lineage>
</organism>
<name>A0A7I8D7E5_9BACL</name>
<dbReference type="InterPro" id="IPR013767">
    <property type="entry name" value="PAS_fold"/>
</dbReference>
<accession>A0A7I8D7E5</accession>